<comment type="caution">
    <text evidence="1">The sequence shown here is derived from an EMBL/GenBank/DDBJ whole genome shotgun (WGS) entry which is preliminary data.</text>
</comment>
<organism evidence="1 2">
    <name type="scientific">Candidatus Gemmiger excrementipullorum</name>
    <dbReference type="NCBI Taxonomy" id="2838610"/>
    <lineage>
        <taxon>Bacteria</taxon>
        <taxon>Bacillati</taxon>
        <taxon>Bacillota</taxon>
        <taxon>Clostridia</taxon>
        <taxon>Eubacteriales</taxon>
        <taxon>Gemmiger</taxon>
    </lineage>
</organism>
<dbReference type="Proteomes" id="UP000886751">
    <property type="component" value="Unassembled WGS sequence"/>
</dbReference>
<dbReference type="InterPro" id="IPR007325">
    <property type="entry name" value="KFase/CYL"/>
</dbReference>
<dbReference type="SUPFAM" id="SSF102198">
    <property type="entry name" value="Putative cyclase"/>
    <property type="match status" value="1"/>
</dbReference>
<dbReference type="AlphaFoldDB" id="A0A9D1Y239"/>
<dbReference type="EMBL" id="DXEI01000130">
    <property type="protein sequence ID" value="HIX95545.1"/>
    <property type="molecule type" value="Genomic_DNA"/>
</dbReference>
<reference evidence="1" key="2">
    <citation type="submission" date="2021-04" db="EMBL/GenBank/DDBJ databases">
        <authorList>
            <person name="Gilroy R."/>
        </authorList>
    </citation>
    <scope>NUCLEOTIDE SEQUENCE</scope>
    <source>
        <strain evidence="1">ChiHecec2B26-7398</strain>
    </source>
</reference>
<dbReference type="InterPro" id="IPR037175">
    <property type="entry name" value="KFase_sf"/>
</dbReference>
<protein>
    <submittedName>
        <fullName evidence="1">Cyclase family protein</fullName>
    </submittedName>
</protein>
<evidence type="ECO:0000313" key="1">
    <source>
        <dbReference type="EMBL" id="HIX95545.1"/>
    </source>
</evidence>
<dbReference type="PANTHER" id="PTHR31118">
    <property type="entry name" value="CYCLASE-LIKE PROTEIN 2"/>
    <property type="match status" value="1"/>
</dbReference>
<accession>A0A9D1Y239</accession>
<evidence type="ECO:0000313" key="2">
    <source>
        <dbReference type="Proteomes" id="UP000886751"/>
    </source>
</evidence>
<name>A0A9D1Y239_9FIRM</name>
<dbReference type="GO" id="GO:0019441">
    <property type="term" value="P:L-tryptophan catabolic process to kynurenine"/>
    <property type="evidence" value="ECO:0007669"/>
    <property type="project" value="InterPro"/>
</dbReference>
<dbReference type="GO" id="GO:0004061">
    <property type="term" value="F:arylformamidase activity"/>
    <property type="evidence" value="ECO:0007669"/>
    <property type="project" value="InterPro"/>
</dbReference>
<dbReference type="Pfam" id="PF04199">
    <property type="entry name" value="Cyclase"/>
    <property type="match status" value="1"/>
</dbReference>
<gene>
    <name evidence="1" type="ORF">H9846_08825</name>
</gene>
<sequence length="232" mass="25602">MDQLPPKVYEKDGLRIIDLTKVIDPSTESRRCNLWRFNTGGDVPDFHTNVDIGSHLGTHCECPYHHDNDWPSVAELPLGQFMGRGIYQMLDLPEDHQITGADLEAAIGDRIQPGDTVILDSPHQIPPFTSLTGGPTDHRLQVGADCAQWLADHKVQCVGFGDGVAIEGDVANVKPFHDILMAQNCTFLEVLQNLDQLKSDTFFISYAPIPIIGLDSCPVRVYAIEGLPGFTR</sequence>
<reference evidence="1" key="1">
    <citation type="journal article" date="2021" name="PeerJ">
        <title>Extensive microbial diversity within the chicken gut microbiome revealed by metagenomics and culture.</title>
        <authorList>
            <person name="Gilroy R."/>
            <person name="Ravi A."/>
            <person name="Getino M."/>
            <person name="Pursley I."/>
            <person name="Horton D.L."/>
            <person name="Alikhan N.F."/>
            <person name="Baker D."/>
            <person name="Gharbi K."/>
            <person name="Hall N."/>
            <person name="Watson M."/>
            <person name="Adriaenssens E.M."/>
            <person name="Foster-Nyarko E."/>
            <person name="Jarju S."/>
            <person name="Secka A."/>
            <person name="Antonio M."/>
            <person name="Oren A."/>
            <person name="Chaudhuri R.R."/>
            <person name="La Ragione R."/>
            <person name="Hildebrand F."/>
            <person name="Pallen M.J."/>
        </authorList>
    </citation>
    <scope>NUCLEOTIDE SEQUENCE</scope>
    <source>
        <strain evidence="1">ChiHecec2B26-7398</strain>
    </source>
</reference>
<proteinExistence type="predicted"/>
<dbReference type="Gene3D" id="3.50.30.50">
    <property type="entry name" value="Putative cyclase"/>
    <property type="match status" value="1"/>
</dbReference>
<dbReference type="PANTHER" id="PTHR31118:SF12">
    <property type="entry name" value="CYCLASE-LIKE PROTEIN 2"/>
    <property type="match status" value="1"/>
</dbReference>